<evidence type="ECO:0000259" key="14">
    <source>
        <dbReference type="Pfam" id="PF20653"/>
    </source>
</evidence>
<comment type="function">
    <text evidence="1 11">Required for normal Golgi function.</text>
</comment>
<dbReference type="PANTHER" id="PTHR21506">
    <property type="entry name" value="COMPONENT OF OLIGOMERIC GOLGI COMPLEX 6"/>
    <property type="match status" value="1"/>
</dbReference>
<comment type="subcellular location">
    <subcellularLocation>
        <location evidence="2 11">Golgi apparatus membrane</location>
        <topology evidence="2 11">Peripheral membrane protein</topology>
    </subcellularLocation>
</comment>
<dbReference type="InterPro" id="IPR048368">
    <property type="entry name" value="COG6_N"/>
</dbReference>
<proteinExistence type="inferred from homology"/>
<feature type="region of interest" description="Disordered" evidence="12">
    <location>
        <begin position="1"/>
        <end position="27"/>
    </location>
</feature>
<evidence type="ECO:0000256" key="2">
    <source>
        <dbReference type="ARBA" id="ARBA00004395"/>
    </source>
</evidence>
<evidence type="ECO:0000256" key="4">
    <source>
        <dbReference type="ARBA" id="ARBA00011166"/>
    </source>
</evidence>
<keyword evidence="6 11" id="KW-0813">Transport</keyword>
<evidence type="ECO:0000256" key="6">
    <source>
        <dbReference type="ARBA" id="ARBA00022448"/>
    </source>
</evidence>
<feature type="compositionally biased region" description="Polar residues" evidence="12">
    <location>
        <begin position="1"/>
        <end position="11"/>
    </location>
</feature>
<accession>A0A0B7AJC3</accession>
<protein>
    <recommendedName>
        <fullName evidence="5 11">Conserved oligomeric Golgi complex subunit 6</fullName>
        <shortName evidence="11">COG complex subunit 6</shortName>
    </recommendedName>
    <alternativeName>
        <fullName evidence="10 11">Component of oligomeric Golgi complex 6</fullName>
    </alternativeName>
</protein>
<name>A0A0B7AJC3_9EUPU</name>
<evidence type="ECO:0000256" key="5">
    <source>
        <dbReference type="ARBA" id="ARBA00020973"/>
    </source>
</evidence>
<keyword evidence="9 11" id="KW-0472">Membrane</keyword>
<gene>
    <name evidence="15" type="primary">ORF119421</name>
</gene>
<dbReference type="Pfam" id="PF06419">
    <property type="entry name" value="COG6_N"/>
    <property type="match status" value="1"/>
</dbReference>
<evidence type="ECO:0000256" key="12">
    <source>
        <dbReference type="SAM" id="MobiDB-lite"/>
    </source>
</evidence>
<evidence type="ECO:0000256" key="9">
    <source>
        <dbReference type="ARBA" id="ARBA00023136"/>
    </source>
</evidence>
<dbReference type="Pfam" id="PF20653">
    <property type="entry name" value="COG6_C"/>
    <property type="match status" value="1"/>
</dbReference>
<dbReference type="SMART" id="SM01087">
    <property type="entry name" value="COG6"/>
    <property type="match status" value="1"/>
</dbReference>
<dbReference type="InterPro" id="IPR048369">
    <property type="entry name" value="COG6_C"/>
</dbReference>
<evidence type="ECO:0000256" key="1">
    <source>
        <dbReference type="ARBA" id="ARBA00003627"/>
    </source>
</evidence>
<evidence type="ECO:0000313" key="15">
    <source>
        <dbReference type="EMBL" id="CEK80161.1"/>
    </source>
</evidence>
<feature type="non-terminal residue" evidence="15">
    <location>
        <position position="1"/>
    </location>
</feature>
<comment type="subunit">
    <text evidence="4">Component of the conserved oligomeric Golgi complex which is composed of eight different subunits and is required for normal Golgi morphology and localization.</text>
</comment>
<feature type="domain" description="Conserved oligomeric complex COG6 N-terminal" evidence="13">
    <location>
        <begin position="54"/>
        <end position="166"/>
    </location>
</feature>
<sequence length="648" mass="72980">LRSDCVLSTNMADKESSDTTTSSISSNPLSRKLNKILETRLDNDKELLEALKALSCFFTENNLRSRRNLRSDIEKKSLAINEEFLEAFQAVKEQLDTVYSDVQAMNECCQDMTNRLKAAKAKTHHLISQTTSLHNESQKLQLKEQVAQAFLDKFQLRPEEIKILRGTRDGALQPEFFKAVTRVKQIHSDCKFLLRTNHQTAGLEIMESMALHQESAYERLYRWTQNQCRLVTQDTPDVSPLLCQAMEALQDRPVLLKYSLDEFAKARRSSVVRGFIDALTRGGPGGTPRPIELHSHDPLRYVGDMLAWLHQTSASEKEYLQSLLKNCAATSFQMDEILGHITEGVCNPFKVRVEQVLVSEQDPVTLYKLDNLLKFYHHTISQIINSEAALLVIVAEIQDLSHRMFFNSLTSHANKLLDKVELPPANLGATSSLTQTLQLLRDVLACHDASVVPLDDKRQDYKQILACVIDPLLQMCTMSASRLSVVDMAAYVVNCIHLINTTLALYEFTDTRLEMLNAQTEAHVDALVSEQATYILNRVGLAQMYGAIQQYRPDHGALSSLPGLDEMAIKSAMNKFDSYLAQPDSLTLPQCNLILSASVRESTKKRCIELVCQAYKQIYTAIMNPSNGYKDGPGIVPRTPEQVVHLLM</sequence>
<reference evidence="15" key="1">
    <citation type="submission" date="2014-12" db="EMBL/GenBank/DDBJ databases">
        <title>Insight into the proteome of Arion vulgaris.</title>
        <authorList>
            <person name="Aradska J."/>
            <person name="Bulat T."/>
            <person name="Smidak R."/>
            <person name="Sarate P."/>
            <person name="Gangsoo J."/>
            <person name="Sialana F."/>
            <person name="Bilban M."/>
            <person name="Lubec G."/>
        </authorList>
    </citation>
    <scope>NUCLEOTIDE SEQUENCE</scope>
    <source>
        <tissue evidence="15">Skin</tissue>
    </source>
</reference>
<dbReference type="GO" id="GO:0015031">
    <property type="term" value="P:protein transport"/>
    <property type="evidence" value="ECO:0007669"/>
    <property type="project" value="UniProtKB-KW"/>
</dbReference>
<dbReference type="PANTHER" id="PTHR21506:SF0">
    <property type="entry name" value="CONSERVED OLIGOMERIC GOLGI COMPLEX SUBUNIT 6"/>
    <property type="match status" value="1"/>
</dbReference>
<dbReference type="InterPro" id="IPR010490">
    <property type="entry name" value="COG6"/>
</dbReference>
<evidence type="ECO:0000256" key="3">
    <source>
        <dbReference type="ARBA" id="ARBA00011023"/>
    </source>
</evidence>
<dbReference type="EMBL" id="HACG01033296">
    <property type="protein sequence ID" value="CEK80161.1"/>
    <property type="molecule type" value="Transcribed_RNA"/>
</dbReference>
<keyword evidence="7 11" id="KW-0653">Protein transport</keyword>
<evidence type="ECO:0000256" key="8">
    <source>
        <dbReference type="ARBA" id="ARBA00023034"/>
    </source>
</evidence>
<dbReference type="GO" id="GO:0006891">
    <property type="term" value="P:intra-Golgi vesicle-mediated transport"/>
    <property type="evidence" value="ECO:0007669"/>
    <property type="project" value="UniProtKB-UniRule"/>
</dbReference>
<evidence type="ECO:0000256" key="7">
    <source>
        <dbReference type="ARBA" id="ARBA00022927"/>
    </source>
</evidence>
<dbReference type="GO" id="GO:0000139">
    <property type="term" value="C:Golgi membrane"/>
    <property type="evidence" value="ECO:0007669"/>
    <property type="project" value="UniProtKB-SubCell"/>
</dbReference>
<dbReference type="GO" id="GO:0017119">
    <property type="term" value="C:Golgi transport complex"/>
    <property type="evidence" value="ECO:0007669"/>
    <property type="project" value="UniProtKB-UniRule"/>
</dbReference>
<feature type="domain" description="Conserved Oligomeric Golgi complex subunit 6 C-terminal" evidence="14">
    <location>
        <begin position="199"/>
        <end position="647"/>
    </location>
</feature>
<organism evidence="15">
    <name type="scientific">Arion vulgaris</name>
    <dbReference type="NCBI Taxonomy" id="1028688"/>
    <lineage>
        <taxon>Eukaryota</taxon>
        <taxon>Metazoa</taxon>
        <taxon>Spiralia</taxon>
        <taxon>Lophotrochozoa</taxon>
        <taxon>Mollusca</taxon>
        <taxon>Gastropoda</taxon>
        <taxon>Heterobranchia</taxon>
        <taxon>Euthyneura</taxon>
        <taxon>Panpulmonata</taxon>
        <taxon>Eupulmonata</taxon>
        <taxon>Stylommatophora</taxon>
        <taxon>Helicina</taxon>
        <taxon>Arionoidea</taxon>
        <taxon>Arionidae</taxon>
        <taxon>Arion</taxon>
    </lineage>
</organism>
<evidence type="ECO:0000259" key="13">
    <source>
        <dbReference type="Pfam" id="PF06419"/>
    </source>
</evidence>
<dbReference type="AlphaFoldDB" id="A0A0B7AJC3"/>
<keyword evidence="8 11" id="KW-0333">Golgi apparatus</keyword>
<evidence type="ECO:0000256" key="10">
    <source>
        <dbReference type="ARBA" id="ARBA00031348"/>
    </source>
</evidence>
<comment type="similarity">
    <text evidence="3 11">Belongs to the COG6 family.</text>
</comment>
<evidence type="ECO:0000256" key="11">
    <source>
        <dbReference type="RuleBase" id="RU365075"/>
    </source>
</evidence>